<accession>A0A0T5ZXI3</accession>
<keyword evidence="1" id="KW-0472">Membrane</keyword>
<keyword evidence="1" id="KW-1133">Transmembrane helix</keyword>
<organism evidence="2 3">
    <name type="scientific">candidate division WWE3 bacterium CSP1-7</name>
    <dbReference type="NCBI Taxonomy" id="1576480"/>
    <lineage>
        <taxon>Bacteria</taxon>
        <taxon>Katanobacteria</taxon>
    </lineage>
</organism>
<evidence type="ECO:0008006" key="4">
    <source>
        <dbReference type="Google" id="ProtNLM"/>
    </source>
</evidence>
<reference evidence="2 3" key="1">
    <citation type="submission" date="2015-05" db="EMBL/GenBank/DDBJ databases">
        <title>Critical biogeochemical functions in the subsurface are associated with bacteria from new phyla and little studied lineages.</title>
        <authorList>
            <person name="Hug L.A."/>
            <person name="Thomas B.C."/>
            <person name="Sharon I."/>
            <person name="Brown C.T."/>
            <person name="Sharma R."/>
            <person name="Hettich R.L."/>
            <person name="Wilkins M.J."/>
            <person name="Williams K.H."/>
            <person name="Singh A."/>
            <person name="Banfield J.F."/>
        </authorList>
    </citation>
    <scope>NUCLEOTIDE SEQUENCE [LARGE SCALE GENOMIC DNA]</scope>
    <source>
        <strain evidence="2">CSP1-7</strain>
    </source>
</reference>
<evidence type="ECO:0000256" key="1">
    <source>
        <dbReference type="SAM" id="Phobius"/>
    </source>
</evidence>
<evidence type="ECO:0000313" key="2">
    <source>
        <dbReference type="EMBL" id="KRT67483.1"/>
    </source>
</evidence>
<dbReference type="STRING" id="1576480.XU08_C0002G0021"/>
<comment type="caution">
    <text evidence="2">The sequence shown here is derived from an EMBL/GenBank/DDBJ whole genome shotgun (WGS) entry which is preliminary data.</text>
</comment>
<dbReference type="AlphaFoldDB" id="A0A0T5ZXI3"/>
<dbReference type="Gene3D" id="3.30.70.60">
    <property type="match status" value="1"/>
</dbReference>
<dbReference type="Pfam" id="PF04350">
    <property type="entry name" value="PilO"/>
    <property type="match status" value="1"/>
</dbReference>
<dbReference type="EMBL" id="LDXK01000002">
    <property type="protein sequence ID" value="KRT67483.1"/>
    <property type="molecule type" value="Genomic_DNA"/>
</dbReference>
<evidence type="ECO:0000313" key="3">
    <source>
        <dbReference type="Proteomes" id="UP000051297"/>
    </source>
</evidence>
<dbReference type="InterPro" id="IPR007445">
    <property type="entry name" value="PilO"/>
</dbReference>
<gene>
    <name evidence="2" type="ORF">XU08_C0002G0021</name>
</gene>
<protein>
    <recommendedName>
        <fullName evidence="4">Transmembrane(S)protein</fullName>
    </recommendedName>
</protein>
<feature type="transmembrane region" description="Helical" evidence="1">
    <location>
        <begin position="20"/>
        <end position="38"/>
    </location>
</feature>
<dbReference type="GO" id="GO:0043683">
    <property type="term" value="P:type IV pilus assembly"/>
    <property type="evidence" value="ECO:0007669"/>
    <property type="project" value="InterPro"/>
</dbReference>
<dbReference type="GO" id="GO:0043107">
    <property type="term" value="P:type IV pilus-dependent motility"/>
    <property type="evidence" value="ECO:0007669"/>
    <property type="project" value="InterPro"/>
</dbReference>
<name>A0A0T5ZXI3_UNCKA</name>
<dbReference type="InterPro" id="IPR014717">
    <property type="entry name" value="Transl_elong_EF1B/ribsomal_bS6"/>
</dbReference>
<proteinExistence type="predicted"/>
<dbReference type="Proteomes" id="UP000051297">
    <property type="component" value="Unassembled WGS sequence"/>
</dbReference>
<keyword evidence="1" id="KW-0812">Transmembrane</keyword>
<sequence length="220" mass="24687">MSTTNSFLNRPEVRTWGPPIVLFVIGILLIVFGTIPSWGKVQDLQSDIVAEQDRIVALKEKSRQLLDFSDQSVEIDKQFTVFDQAISSESQVPELLTQVQKISAACGVKVTTLQFGGEKEKTSGKLQEVRLQYASESSFSRLTCFLSAIEKASRLIEMESLRYSLSVNEDTGAQIITAQSTLLSYYTPTPQLSPDNPLTFSLSDERFLKNIELLKEFKTY</sequence>